<reference evidence="8 9" key="1">
    <citation type="submission" date="2016-10" db="EMBL/GenBank/DDBJ databases">
        <authorList>
            <person name="de Groot N.N."/>
        </authorList>
    </citation>
    <scope>NUCLEOTIDE SEQUENCE [LARGE SCALE GENOMIC DNA]</scope>
    <source>
        <strain evidence="8 9">DSM 23609</strain>
    </source>
</reference>
<dbReference type="PANTHER" id="PTHR24422:SF19">
    <property type="entry name" value="CHEMOTAXIS PROTEIN METHYLTRANSFERASE"/>
    <property type="match status" value="1"/>
</dbReference>
<dbReference type="RefSeq" id="WP_091532723.1">
    <property type="nucleotide sequence ID" value="NZ_FOOC01000004.1"/>
</dbReference>
<dbReference type="EMBL" id="FOOC01000004">
    <property type="protein sequence ID" value="SFF44188.1"/>
    <property type="molecule type" value="Genomic_DNA"/>
</dbReference>
<evidence type="ECO:0000256" key="2">
    <source>
        <dbReference type="ARBA" id="ARBA00022603"/>
    </source>
</evidence>
<dbReference type="PANTHER" id="PTHR24422">
    <property type="entry name" value="CHEMOTAXIS PROTEIN METHYLTRANSFERASE"/>
    <property type="match status" value="1"/>
</dbReference>
<dbReference type="InterPro" id="IPR029063">
    <property type="entry name" value="SAM-dependent_MTases_sf"/>
</dbReference>
<dbReference type="PRINTS" id="PR00996">
    <property type="entry name" value="CHERMTFRASE"/>
</dbReference>
<dbReference type="STRING" id="1076937.SAMN04488120_104138"/>
<comment type="catalytic activity">
    <reaction evidence="1 5">
        <text>L-glutamyl-[protein] + S-adenosyl-L-methionine = [protein]-L-glutamate 5-O-methyl ester + S-adenosyl-L-homocysteine</text>
        <dbReference type="Rhea" id="RHEA:24452"/>
        <dbReference type="Rhea" id="RHEA-COMP:10208"/>
        <dbReference type="Rhea" id="RHEA-COMP:10311"/>
        <dbReference type="ChEBI" id="CHEBI:29973"/>
        <dbReference type="ChEBI" id="CHEBI:57856"/>
        <dbReference type="ChEBI" id="CHEBI:59789"/>
        <dbReference type="ChEBI" id="CHEBI:82795"/>
        <dbReference type="EC" id="2.1.1.80"/>
    </reaction>
</comment>
<evidence type="ECO:0000256" key="1">
    <source>
        <dbReference type="ARBA" id="ARBA00001541"/>
    </source>
</evidence>
<dbReference type="Pfam" id="PF01739">
    <property type="entry name" value="CheR"/>
    <property type="match status" value="1"/>
</dbReference>
<dbReference type="EC" id="2.1.1.80" evidence="5"/>
<feature type="domain" description="CheR-type methyltransferase" evidence="7">
    <location>
        <begin position="5"/>
        <end position="278"/>
    </location>
</feature>
<dbReference type="GO" id="GO:0008983">
    <property type="term" value="F:protein-glutamate O-methyltransferase activity"/>
    <property type="evidence" value="ECO:0007669"/>
    <property type="project" value="UniProtKB-EC"/>
</dbReference>
<dbReference type="InterPro" id="IPR000780">
    <property type="entry name" value="CheR_MeTrfase"/>
</dbReference>
<evidence type="ECO:0000259" key="7">
    <source>
        <dbReference type="PROSITE" id="PS50123"/>
    </source>
</evidence>
<dbReference type="SUPFAM" id="SSF47757">
    <property type="entry name" value="Chemotaxis receptor methyltransferase CheR, N-terminal domain"/>
    <property type="match status" value="1"/>
</dbReference>
<keyword evidence="2 5" id="KW-0489">Methyltransferase</keyword>
<dbReference type="InterPro" id="IPR022641">
    <property type="entry name" value="CheR_N"/>
</dbReference>
<dbReference type="InterPro" id="IPR050903">
    <property type="entry name" value="Bact_Chemotaxis_MeTrfase"/>
</dbReference>
<dbReference type="OrthoDB" id="9816309at2"/>
<evidence type="ECO:0000256" key="6">
    <source>
        <dbReference type="PIRSR" id="PIRSR000410-1"/>
    </source>
</evidence>
<feature type="binding site" evidence="6">
    <location>
        <position position="84"/>
    </location>
    <ligand>
        <name>S-adenosyl-L-methionine</name>
        <dbReference type="ChEBI" id="CHEBI:59789"/>
    </ligand>
</feature>
<dbReference type="InterPro" id="IPR022642">
    <property type="entry name" value="CheR_C"/>
</dbReference>
<keyword evidence="3 5" id="KW-0808">Transferase</keyword>
<dbReference type="Proteomes" id="UP000199771">
    <property type="component" value="Unassembled WGS sequence"/>
</dbReference>
<dbReference type="Gene3D" id="3.40.50.150">
    <property type="entry name" value="Vaccinia Virus protein VP39"/>
    <property type="match status" value="1"/>
</dbReference>
<feature type="binding site" evidence="6">
    <location>
        <position position="121"/>
    </location>
    <ligand>
        <name>S-adenosyl-L-methionine</name>
        <dbReference type="ChEBI" id="CHEBI:59789"/>
    </ligand>
</feature>
<organism evidence="8 9">
    <name type="scientific">Fontimonas thermophila</name>
    <dbReference type="NCBI Taxonomy" id="1076937"/>
    <lineage>
        <taxon>Bacteria</taxon>
        <taxon>Pseudomonadati</taxon>
        <taxon>Pseudomonadota</taxon>
        <taxon>Gammaproteobacteria</taxon>
        <taxon>Nevskiales</taxon>
        <taxon>Nevskiaceae</taxon>
        <taxon>Fontimonas</taxon>
    </lineage>
</organism>
<feature type="binding site" evidence="6">
    <location>
        <position position="82"/>
    </location>
    <ligand>
        <name>S-adenosyl-L-methionine</name>
        <dbReference type="ChEBI" id="CHEBI:59789"/>
    </ligand>
</feature>
<name>A0A1I2IRC2_9GAMM</name>
<evidence type="ECO:0000313" key="8">
    <source>
        <dbReference type="EMBL" id="SFF44188.1"/>
    </source>
</evidence>
<dbReference type="Gene3D" id="1.10.155.10">
    <property type="entry name" value="Chemotaxis receptor methyltransferase CheR, N-terminal domain"/>
    <property type="match status" value="1"/>
</dbReference>
<evidence type="ECO:0000313" key="9">
    <source>
        <dbReference type="Proteomes" id="UP000199771"/>
    </source>
</evidence>
<comment type="function">
    <text evidence="5">Methylation of the membrane-bound methyl-accepting chemotaxis proteins (MCP) to form gamma-glutamyl methyl ester residues in MCP.</text>
</comment>
<gene>
    <name evidence="8" type="ORF">SAMN04488120_104138</name>
</gene>
<evidence type="ECO:0000256" key="4">
    <source>
        <dbReference type="ARBA" id="ARBA00022691"/>
    </source>
</evidence>
<evidence type="ECO:0000256" key="5">
    <source>
        <dbReference type="PIRNR" id="PIRNR000410"/>
    </source>
</evidence>
<evidence type="ECO:0000256" key="3">
    <source>
        <dbReference type="ARBA" id="ARBA00022679"/>
    </source>
</evidence>
<dbReference type="GO" id="GO:0032259">
    <property type="term" value="P:methylation"/>
    <property type="evidence" value="ECO:0007669"/>
    <property type="project" value="UniProtKB-KW"/>
</dbReference>
<dbReference type="InterPro" id="IPR036804">
    <property type="entry name" value="CheR_N_sf"/>
</dbReference>
<sequence length="286" mass="32648">MGEMVIEREFAYDERDFERVRALILQRAGIALAAGKRDLVYSRLSRRLRVTGHRAFRDYLDALERTPQSPEWEAFTNALTTNLTAFFRESHHFDTLREHLRTMARGQRIALWSCAASTGEEPYTMAMTAIEALGPAASSVSILATDIDTQVLMTAERGVYPLERIANLAPERVKRFFLRGIGVHAGQCRVHESLRRMVTFRQLNLLDPRWPLRGPFAAIFCRNVMIYFDKPTQVRLMRRLVPLLAPGGLLFTGHSESLLHVEDLLVPIGRTTYRRPTQAVEAEQPI</sequence>
<accession>A0A1I2IRC2</accession>
<dbReference type="PROSITE" id="PS50123">
    <property type="entry name" value="CHER"/>
    <property type="match status" value="1"/>
</dbReference>
<dbReference type="InterPro" id="IPR026024">
    <property type="entry name" value="Chemotaxis_MeTrfase_CheR"/>
</dbReference>
<feature type="binding site" evidence="6">
    <location>
        <begin position="222"/>
        <end position="223"/>
    </location>
    <ligand>
        <name>S-adenosyl-L-methionine</name>
        <dbReference type="ChEBI" id="CHEBI:59789"/>
    </ligand>
</feature>
<protein>
    <recommendedName>
        <fullName evidence="5">Chemotaxis protein methyltransferase</fullName>
        <ecNumber evidence="5">2.1.1.80</ecNumber>
    </recommendedName>
</protein>
<keyword evidence="9" id="KW-1185">Reference proteome</keyword>
<feature type="binding site" evidence="6">
    <location>
        <begin position="204"/>
        <end position="205"/>
    </location>
    <ligand>
        <name>S-adenosyl-L-methionine</name>
        <dbReference type="ChEBI" id="CHEBI:59789"/>
    </ligand>
</feature>
<proteinExistence type="predicted"/>
<dbReference type="AlphaFoldDB" id="A0A1I2IRC2"/>
<feature type="binding site" evidence="6">
    <location>
        <position position="146"/>
    </location>
    <ligand>
        <name>S-adenosyl-L-methionine</name>
        <dbReference type="ChEBI" id="CHEBI:59789"/>
    </ligand>
</feature>
<dbReference type="SMART" id="SM00138">
    <property type="entry name" value="MeTrc"/>
    <property type="match status" value="1"/>
</dbReference>
<dbReference type="SUPFAM" id="SSF53335">
    <property type="entry name" value="S-adenosyl-L-methionine-dependent methyltransferases"/>
    <property type="match status" value="1"/>
</dbReference>
<feature type="binding site" evidence="6">
    <location>
        <position position="88"/>
    </location>
    <ligand>
        <name>S-adenosyl-L-methionine</name>
        <dbReference type="ChEBI" id="CHEBI:59789"/>
    </ligand>
</feature>
<dbReference type="PIRSF" id="PIRSF000410">
    <property type="entry name" value="CheR"/>
    <property type="match status" value="1"/>
</dbReference>
<dbReference type="Pfam" id="PF03705">
    <property type="entry name" value="CheR_N"/>
    <property type="match status" value="1"/>
</dbReference>
<keyword evidence="4 5" id="KW-0949">S-adenosyl-L-methionine</keyword>